<dbReference type="GO" id="GO:0004930">
    <property type="term" value="F:G protein-coupled receptor activity"/>
    <property type="evidence" value="ECO:0007669"/>
    <property type="project" value="UniProtKB-KW"/>
</dbReference>
<feature type="domain" description="G-protein coupled receptors family 1 profile" evidence="11">
    <location>
        <begin position="15"/>
        <end position="303"/>
    </location>
</feature>
<keyword evidence="13" id="KW-1185">Reference proteome</keyword>
<comment type="caution">
    <text evidence="12">The sequence shown here is derived from an EMBL/GenBank/DDBJ whole genome shotgun (WGS) entry which is preliminary data.</text>
</comment>
<keyword evidence="8" id="KW-0844">Vision</keyword>
<reference evidence="13" key="1">
    <citation type="submission" date="2017-01" db="EMBL/GenBank/DDBJ databases">
        <title>Comparative genomics of anhydrobiosis in the tardigrade Hypsibius dujardini.</title>
        <authorList>
            <person name="Yoshida Y."/>
            <person name="Koutsovoulos G."/>
            <person name="Laetsch D."/>
            <person name="Stevens L."/>
            <person name="Kumar S."/>
            <person name="Horikawa D."/>
            <person name="Ishino K."/>
            <person name="Komine S."/>
            <person name="Tomita M."/>
            <person name="Blaxter M."/>
            <person name="Arakawa K."/>
        </authorList>
    </citation>
    <scope>NUCLEOTIDE SEQUENCE [LARGE SCALE GENOMIC DNA]</scope>
    <source>
        <strain evidence="13">Z151</strain>
    </source>
</reference>
<evidence type="ECO:0000259" key="11">
    <source>
        <dbReference type="PROSITE" id="PS50262"/>
    </source>
</evidence>
<name>A0A1W0WP44_HYPEX</name>
<evidence type="ECO:0000256" key="5">
    <source>
        <dbReference type="ARBA" id="ARBA00023136"/>
    </source>
</evidence>
<evidence type="ECO:0000256" key="6">
    <source>
        <dbReference type="ARBA" id="ARBA00023170"/>
    </source>
</evidence>
<feature type="transmembrane region" description="Helical" evidence="9">
    <location>
        <begin position="288"/>
        <end position="307"/>
    </location>
</feature>
<dbReference type="Pfam" id="PF00001">
    <property type="entry name" value="7tm_1"/>
    <property type="match status" value="1"/>
</dbReference>
<feature type="signal peptide" evidence="10">
    <location>
        <begin position="1"/>
        <end position="20"/>
    </location>
</feature>
<feature type="transmembrane region" description="Helical" evidence="9">
    <location>
        <begin position="247"/>
        <end position="268"/>
    </location>
</feature>
<sequence>MPIFLVSVVFFGITLNLAGAVDFFKNRRPKTPLSITVVHLYALNILLALTQPMMNSISSFFPGRSGWLWGNRVCDLYLLANIMLNCLILNSHGLLALNRTWAILSPFTYRRLVSRKLSLQVIAGLWVYVVLPEFPFWPMDAVEYRKPVEKFSCMINANAQPVYNSIAQLVHYTFPVGVVWVAFVVVILHKIGRRSKLTSVNPVIASASDTGATAAITAGTHARREQVPCSVIIGPGRKTAKEREARSFVVLTILTVGVTVCYGPHTVFAALRNFAVSIEESPSFRQTVGIMVSCQVVLDPVLLIWTLRNANCRKKTGAIEH</sequence>
<evidence type="ECO:0000256" key="9">
    <source>
        <dbReference type="SAM" id="Phobius"/>
    </source>
</evidence>
<evidence type="ECO:0000256" key="8">
    <source>
        <dbReference type="ARBA" id="ARBA00023305"/>
    </source>
</evidence>
<protein>
    <recommendedName>
        <fullName evidence="11">G-protein coupled receptors family 1 profile domain-containing protein</fullName>
    </recommendedName>
</protein>
<keyword evidence="7" id="KW-0807">Transducer</keyword>
<keyword evidence="4" id="KW-0297">G-protein coupled receptor</keyword>
<evidence type="ECO:0000256" key="10">
    <source>
        <dbReference type="SAM" id="SignalP"/>
    </source>
</evidence>
<keyword evidence="3 9" id="KW-1133">Transmembrane helix</keyword>
<evidence type="ECO:0000256" key="1">
    <source>
        <dbReference type="ARBA" id="ARBA00004141"/>
    </source>
</evidence>
<keyword evidence="5 9" id="KW-0472">Membrane</keyword>
<dbReference type="PANTHER" id="PTHR24240">
    <property type="entry name" value="OPSIN"/>
    <property type="match status" value="1"/>
</dbReference>
<dbReference type="AlphaFoldDB" id="A0A1W0WP44"/>
<dbReference type="SUPFAM" id="SSF81321">
    <property type="entry name" value="Family A G protein-coupled receptor-like"/>
    <property type="match status" value="1"/>
</dbReference>
<dbReference type="InterPro" id="IPR000276">
    <property type="entry name" value="GPCR_Rhodpsn"/>
</dbReference>
<dbReference type="Proteomes" id="UP000192578">
    <property type="component" value="Unassembled WGS sequence"/>
</dbReference>
<dbReference type="InterPro" id="IPR017452">
    <property type="entry name" value="GPCR_Rhodpsn_7TM"/>
</dbReference>
<keyword evidence="2 9" id="KW-0812">Transmembrane</keyword>
<evidence type="ECO:0000313" key="13">
    <source>
        <dbReference type="Proteomes" id="UP000192578"/>
    </source>
</evidence>
<feature type="transmembrane region" description="Helical" evidence="9">
    <location>
        <begin position="117"/>
        <end position="137"/>
    </location>
</feature>
<evidence type="ECO:0000256" key="3">
    <source>
        <dbReference type="ARBA" id="ARBA00022989"/>
    </source>
</evidence>
<dbReference type="EMBL" id="MTYJ01000068">
    <property type="protein sequence ID" value="OQV16952.1"/>
    <property type="molecule type" value="Genomic_DNA"/>
</dbReference>
<evidence type="ECO:0000256" key="4">
    <source>
        <dbReference type="ARBA" id="ARBA00023040"/>
    </source>
</evidence>
<keyword evidence="6" id="KW-0675">Receptor</keyword>
<dbReference type="GO" id="GO:0016020">
    <property type="term" value="C:membrane"/>
    <property type="evidence" value="ECO:0007669"/>
    <property type="project" value="UniProtKB-SubCell"/>
</dbReference>
<feature type="transmembrane region" description="Helical" evidence="9">
    <location>
        <begin position="169"/>
        <end position="188"/>
    </location>
</feature>
<dbReference type="GO" id="GO:0007601">
    <property type="term" value="P:visual perception"/>
    <property type="evidence" value="ECO:0007669"/>
    <property type="project" value="UniProtKB-KW"/>
</dbReference>
<dbReference type="InterPro" id="IPR050125">
    <property type="entry name" value="GPCR_opsins"/>
</dbReference>
<keyword evidence="10" id="KW-0732">Signal</keyword>
<keyword evidence="8" id="KW-0716">Sensory transduction</keyword>
<proteinExistence type="predicted"/>
<organism evidence="12 13">
    <name type="scientific">Hypsibius exemplaris</name>
    <name type="common">Freshwater tardigrade</name>
    <dbReference type="NCBI Taxonomy" id="2072580"/>
    <lineage>
        <taxon>Eukaryota</taxon>
        <taxon>Metazoa</taxon>
        <taxon>Ecdysozoa</taxon>
        <taxon>Tardigrada</taxon>
        <taxon>Eutardigrada</taxon>
        <taxon>Parachela</taxon>
        <taxon>Hypsibioidea</taxon>
        <taxon>Hypsibiidae</taxon>
        <taxon>Hypsibius</taxon>
    </lineage>
</organism>
<dbReference type="Gene3D" id="1.20.1070.10">
    <property type="entry name" value="Rhodopsin 7-helix transmembrane proteins"/>
    <property type="match status" value="1"/>
</dbReference>
<comment type="subcellular location">
    <subcellularLocation>
        <location evidence="1">Membrane</location>
        <topology evidence="1">Multi-pass membrane protein</topology>
    </subcellularLocation>
</comment>
<feature type="chain" id="PRO_5013116966" description="G-protein coupled receptors family 1 profile domain-containing protein" evidence="10">
    <location>
        <begin position="21"/>
        <end position="321"/>
    </location>
</feature>
<gene>
    <name evidence="12" type="ORF">BV898_08957</name>
</gene>
<evidence type="ECO:0000256" key="7">
    <source>
        <dbReference type="ARBA" id="ARBA00023224"/>
    </source>
</evidence>
<accession>A0A1W0WP44</accession>
<evidence type="ECO:0000256" key="2">
    <source>
        <dbReference type="ARBA" id="ARBA00022692"/>
    </source>
</evidence>
<evidence type="ECO:0000313" key="12">
    <source>
        <dbReference type="EMBL" id="OQV16952.1"/>
    </source>
</evidence>
<feature type="transmembrane region" description="Helical" evidence="9">
    <location>
        <begin position="76"/>
        <end position="97"/>
    </location>
</feature>
<dbReference type="PROSITE" id="PS50262">
    <property type="entry name" value="G_PROTEIN_RECEP_F1_2"/>
    <property type="match status" value="1"/>
</dbReference>
<dbReference type="OrthoDB" id="9370401at2759"/>